<gene>
    <name evidence="3" type="ordered locus">MSB_A0622</name>
</gene>
<evidence type="ECO:0000259" key="1">
    <source>
        <dbReference type="Pfam" id="PF20275"/>
    </source>
</evidence>
<dbReference type="InterPro" id="IPR047740">
    <property type="entry name" value="SMEK_dom"/>
</dbReference>
<accession>E4PUM5</accession>
<feature type="domain" description="SMEK" evidence="2">
    <location>
        <begin position="9"/>
        <end position="144"/>
    </location>
</feature>
<evidence type="ECO:0000313" key="3">
    <source>
        <dbReference type="EMBL" id="ADR24449.1"/>
    </source>
</evidence>
<dbReference type="AlphaFoldDB" id="E4PUM5"/>
<reference evidence="4" key="1">
    <citation type="submission" date="2010-07" db="EMBL/GenBank/DDBJ databases">
        <title>Genome sequence of Mycoplasma leachii PG50 MU clone A8.</title>
        <authorList>
            <person name="Wise K."/>
            <person name="Calcutt M.J."/>
            <person name="Foecking M.F."/>
            <person name="Madupu R."/>
            <person name="DeBoy R.T."/>
            <person name="Roske K."/>
            <person name="Martin T.R."/>
            <person name="Hvinden M.L."/>
            <person name="Durkin A.S."/>
            <person name="Glass J."/>
            <person name="Methe B.A."/>
        </authorList>
    </citation>
    <scope>NUCLEOTIDE SEQUENCE [LARGE SCALE GENOMIC DNA]</scope>
    <source>
        <strain evidence="4">DSM 21131 / NCTC 10133 / N29 / PG50</strain>
    </source>
</reference>
<proteinExistence type="predicted"/>
<dbReference type="Pfam" id="PF20275">
    <property type="entry name" value="CTD10"/>
    <property type="match status" value="1"/>
</dbReference>
<sequence length="320" mass="37402">MQSKIYINNIINKLAKLQDEIKAFNTAKLFDTNKISENILKDILNIIYGWSLINANTIKSNISGFDLIDTKNKILIQVSTTFTKTKLEDSLNKQIYKDYLGYNFKFLSLIISTNNNWSNIKNPYNLNFDLKNDLIDFNILFDKVQFLDVDKLEQLSNLLDKEIVSNLKQKNISVSILAEIINKLSEINLAETKARIPKVKPFKIQDKINFNNLIKTKYIIEDHCFFSSIVYDIYYQFDEQANNRSFAVLQIIRQVYNELASLNKYSSDEIYNKCKNKIKSFVENSINLKVLEIESLLLYIDIILVDAFMRCEIFKEVEII</sequence>
<dbReference type="HOGENOM" id="CLU_865560_0_0_14"/>
<organism evidence="3 4">
    <name type="scientific">Mycoplasma leachii (strain DSM 21131 / NCTC 10133 / N29 / PG50)</name>
    <dbReference type="NCBI Taxonomy" id="880447"/>
    <lineage>
        <taxon>Bacteria</taxon>
        <taxon>Bacillati</taxon>
        <taxon>Mycoplasmatota</taxon>
        <taxon>Mollicutes</taxon>
        <taxon>Mycoplasmataceae</taxon>
        <taxon>Mycoplasma</taxon>
    </lineage>
</organism>
<evidence type="ECO:0008006" key="5">
    <source>
        <dbReference type="Google" id="ProtNLM"/>
    </source>
</evidence>
<dbReference type="KEGG" id="mlc:MSB_A0622"/>
<dbReference type="Pfam" id="PF21941">
    <property type="entry name" value="SMEK_N"/>
    <property type="match status" value="1"/>
</dbReference>
<dbReference type="eggNOG" id="ENOG502Z8AU">
    <property type="taxonomic scope" value="Bacteria"/>
</dbReference>
<protein>
    <recommendedName>
        <fullName evidence="5">SMEK domain-containing protein</fullName>
    </recommendedName>
</protein>
<dbReference type="OrthoDB" id="397330at2"/>
<reference evidence="3 4" key="2">
    <citation type="journal article" date="2012" name="J. Bacteriol.">
        <title>Complete Genome Sequences of Mycoplasma leachii Strain PG50T and the Pathogenic Mycoplasma mycoides subsp. mycoides Small Colony Biotype Strain Gladysdale.</title>
        <authorList>
            <person name="Wise K.S."/>
            <person name="Calcutt M.J."/>
            <person name="Foecking M.F."/>
            <person name="Madupu R."/>
            <person name="Deboy R.T."/>
            <person name="Roske K."/>
            <person name="Hvinden M.L."/>
            <person name="Martin T.R."/>
            <person name="Durkin A.S."/>
            <person name="Glass J.I."/>
            <person name="Methe B.A."/>
        </authorList>
    </citation>
    <scope>NUCLEOTIDE SEQUENCE [LARGE SCALE GENOMIC DNA]</scope>
    <source>
        <strain evidence="4">DSM 21131 / NCTC 10133 / N29 / PG50</strain>
    </source>
</reference>
<dbReference type="Proteomes" id="UP000008712">
    <property type="component" value="Chromosome"/>
</dbReference>
<dbReference type="InterPro" id="IPR046919">
    <property type="entry name" value="ABC-3C_CTD10"/>
</dbReference>
<name>E4PUM5_MYCLG</name>
<dbReference type="EMBL" id="CP002108">
    <property type="protein sequence ID" value="ADR24449.1"/>
    <property type="molecule type" value="Genomic_DNA"/>
</dbReference>
<dbReference type="RefSeq" id="WP_013447896.1">
    <property type="nucleotide sequence ID" value="NC_014751.1"/>
</dbReference>
<dbReference type="NCBIfam" id="NF033859">
    <property type="entry name" value="SMEK_N"/>
    <property type="match status" value="1"/>
</dbReference>
<evidence type="ECO:0000259" key="2">
    <source>
        <dbReference type="Pfam" id="PF21941"/>
    </source>
</evidence>
<feature type="domain" description="ABC-three component systems C-terminal" evidence="1">
    <location>
        <begin position="177"/>
        <end position="315"/>
    </location>
</feature>
<keyword evidence="4" id="KW-1185">Reference proteome</keyword>
<evidence type="ECO:0000313" key="4">
    <source>
        <dbReference type="Proteomes" id="UP000008712"/>
    </source>
</evidence>